<keyword evidence="2" id="KW-0418">Kinase</keyword>
<dbReference type="PATRIC" id="fig|1423730.4.peg.974"/>
<evidence type="ECO:0000313" key="4">
    <source>
        <dbReference type="EMBL" id="KRN25172.1"/>
    </source>
</evidence>
<dbReference type="PANTHER" id="PTHR34383">
    <property type="entry name" value="POLYPHOSPHATE:AMP PHOSPHOTRANSFERASE-RELATED"/>
    <property type="match status" value="1"/>
</dbReference>
<organism evidence="4 5">
    <name type="scientific">Lacticaseibacillus camelliae DSM 22697 = JCM 13995</name>
    <dbReference type="NCBI Taxonomy" id="1423730"/>
    <lineage>
        <taxon>Bacteria</taxon>
        <taxon>Bacillati</taxon>
        <taxon>Bacillota</taxon>
        <taxon>Bacilli</taxon>
        <taxon>Lactobacillales</taxon>
        <taxon>Lactobacillaceae</taxon>
        <taxon>Lacticaseibacillus</taxon>
    </lineage>
</organism>
<gene>
    <name evidence="4" type="ORF">FC75_GL000924</name>
</gene>
<dbReference type="Gene3D" id="3.40.50.300">
    <property type="entry name" value="P-loop containing nucleotide triphosphate hydrolases"/>
    <property type="match status" value="1"/>
</dbReference>
<protein>
    <recommendedName>
        <fullName evidence="3">Polyphosphate kinase-2-related domain-containing protein</fullName>
    </recommendedName>
</protein>
<dbReference type="InterPro" id="IPR022300">
    <property type="entry name" value="PPK2-rel_1"/>
</dbReference>
<dbReference type="PIRSF" id="PIRSF028756">
    <property type="entry name" value="PPK2_prd"/>
    <property type="match status" value="1"/>
</dbReference>
<dbReference type="GO" id="GO:0008976">
    <property type="term" value="F:polyphosphate kinase activity"/>
    <property type="evidence" value="ECO:0007669"/>
    <property type="project" value="InterPro"/>
</dbReference>
<evidence type="ECO:0000256" key="2">
    <source>
        <dbReference type="ARBA" id="ARBA00022777"/>
    </source>
</evidence>
<evidence type="ECO:0000259" key="3">
    <source>
        <dbReference type="Pfam" id="PF03976"/>
    </source>
</evidence>
<dbReference type="GO" id="GO:0006797">
    <property type="term" value="P:polyphosphate metabolic process"/>
    <property type="evidence" value="ECO:0007669"/>
    <property type="project" value="InterPro"/>
</dbReference>
<keyword evidence="5" id="KW-1185">Reference proteome</keyword>
<dbReference type="InterPro" id="IPR016898">
    <property type="entry name" value="Polyphosphate_phosphotransfera"/>
</dbReference>
<proteinExistence type="predicted"/>
<reference evidence="4 5" key="1">
    <citation type="journal article" date="2015" name="Genome Announc.">
        <title>Expanding the biotechnology potential of lactobacilli through comparative genomics of 213 strains and associated genera.</title>
        <authorList>
            <person name="Sun Z."/>
            <person name="Harris H.M."/>
            <person name="McCann A."/>
            <person name="Guo C."/>
            <person name="Argimon S."/>
            <person name="Zhang W."/>
            <person name="Yang X."/>
            <person name="Jeffery I.B."/>
            <person name="Cooney J.C."/>
            <person name="Kagawa T.F."/>
            <person name="Liu W."/>
            <person name="Song Y."/>
            <person name="Salvetti E."/>
            <person name="Wrobel A."/>
            <person name="Rasinkangas P."/>
            <person name="Parkhill J."/>
            <person name="Rea M.C."/>
            <person name="O'Sullivan O."/>
            <person name="Ritari J."/>
            <person name="Douillard F.P."/>
            <person name="Paul Ross R."/>
            <person name="Yang R."/>
            <person name="Briner A.E."/>
            <person name="Felis G.E."/>
            <person name="de Vos W.M."/>
            <person name="Barrangou R."/>
            <person name="Klaenhammer T.R."/>
            <person name="Caufield P.W."/>
            <person name="Cui Y."/>
            <person name="Zhang H."/>
            <person name="O'Toole P.W."/>
        </authorList>
    </citation>
    <scope>NUCLEOTIDE SEQUENCE [LARGE SCALE GENOMIC DNA]</scope>
    <source>
        <strain evidence="4 5">DSM 22697</strain>
    </source>
</reference>
<dbReference type="Proteomes" id="UP000050865">
    <property type="component" value="Unassembled WGS sequence"/>
</dbReference>
<dbReference type="InterPro" id="IPR027417">
    <property type="entry name" value="P-loop_NTPase"/>
</dbReference>
<evidence type="ECO:0000256" key="1">
    <source>
        <dbReference type="ARBA" id="ARBA00022679"/>
    </source>
</evidence>
<keyword evidence="1" id="KW-0808">Transferase</keyword>
<feature type="domain" description="Polyphosphate kinase-2-related" evidence="3">
    <location>
        <begin position="37"/>
        <end position="272"/>
    </location>
</feature>
<dbReference type="NCBIfam" id="TIGR03709">
    <property type="entry name" value="PPK2_rel_1"/>
    <property type="match status" value="1"/>
</dbReference>
<dbReference type="EMBL" id="AYZJ01000018">
    <property type="protein sequence ID" value="KRN25172.1"/>
    <property type="molecule type" value="Genomic_DNA"/>
</dbReference>
<name>A0A0R2FLS9_9LACO</name>
<comment type="caution">
    <text evidence="4">The sequence shown here is derived from an EMBL/GenBank/DDBJ whole genome shotgun (WGS) entry which is preliminary data.</text>
</comment>
<dbReference type="InterPro" id="IPR022488">
    <property type="entry name" value="PPK2-related"/>
</dbReference>
<accession>A0A0R2FLS9</accession>
<dbReference type="AlphaFoldDB" id="A0A0R2FLS9"/>
<evidence type="ECO:0000313" key="5">
    <source>
        <dbReference type="Proteomes" id="UP000050865"/>
    </source>
</evidence>
<sequence>MQEANMKLDLTHFTYDGTGPFRIQDWDTDIPKTEQGLSEAEIQTEIAQNVDDLAQAQSKLYAQKRYSLLLIFQGLDAAGKDGMIRHVMSGVNPQGTTVVSFKQPTPEELAHDYLWRTRVAFPQAGNITIFNRSHYEEVLVDRVHPENLLLEHLPHIDTVADVTPKLWKRRYKDIRHMESMASRDGIVIEKFFLHMSKGEQKKRFLDRIEQPDKNWKFSEADIRERRYWDDYQQAYQEAIAGTATKKAPWHIIPADNKWFGRLIVSKLILARLATLPLAYPTVTAEQKAGLHAALEELTGQKPRPTTKN</sequence>
<dbReference type="Pfam" id="PF03976">
    <property type="entry name" value="PPK2"/>
    <property type="match status" value="1"/>
</dbReference>
<dbReference type="SUPFAM" id="SSF52540">
    <property type="entry name" value="P-loop containing nucleoside triphosphate hydrolases"/>
    <property type="match status" value="1"/>
</dbReference>
<dbReference type="PANTHER" id="PTHR34383:SF3">
    <property type="entry name" value="POLYPHOSPHATE:AMP PHOSPHOTRANSFERASE"/>
    <property type="match status" value="1"/>
</dbReference>
<dbReference type="STRING" id="1423730.FC75_GL000924"/>